<dbReference type="InterPro" id="IPR002350">
    <property type="entry name" value="Kazal_dom"/>
</dbReference>
<name>A0AAV7WXB4_PLEWA</name>
<evidence type="ECO:0000313" key="11">
    <source>
        <dbReference type="Proteomes" id="UP001066276"/>
    </source>
</evidence>
<dbReference type="InterPro" id="IPR000867">
    <property type="entry name" value="IGFBP-like"/>
</dbReference>
<dbReference type="PROSITE" id="PS50835">
    <property type="entry name" value="IG_LIKE"/>
    <property type="match status" value="1"/>
</dbReference>
<accession>A0AAV7WXB4</accession>
<comment type="subcellular location">
    <subcellularLocation>
        <location evidence="1">Secreted</location>
    </subcellularLocation>
</comment>
<dbReference type="Proteomes" id="UP001066276">
    <property type="component" value="Chromosome 1_1"/>
</dbReference>
<dbReference type="PANTHER" id="PTHR14186">
    <property type="entry name" value="INSULIN-LIKE GROWTH FACTOR BINDING PROTEIN-RELATED"/>
    <property type="match status" value="1"/>
</dbReference>
<evidence type="ECO:0000256" key="2">
    <source>
        <dbReference type="ARBA" id="ARBA00022525"/>
    </source>
</evidence>
<dbReference type="FunFam" id="2.60.40.10:FF:000763">
    <property type="entry name" value="Insulin-like growth factor binding protein 7"/>
    <property type="match status" value="1"/>
</dbReference>
<keyword evidence="3" id="KW-0732">Signal</keyword>
<feature type="domain" description="Ig-like" evidence="7">
    <location>
        <begin position="96"/>
        <end position="200"/>
    </location>
</feature>
<reference evidence="10" key="1">
    <citation type="journal article" date="2022" name="bioRxiv">
        <title>Sequencing and chromosome-scale assembly of the giantPleurodeles waltlgenome.</title>
        <authorList>
            <person name="Brown T."/>
            <person name="Elewa A."/>
            <person name="Iarovenko S."/>
            <person name="Subramanian E."/>
            <person name="Araus A.J."/>
            <person name="Petzold A."/>
            <person name="Susuki M."/>
            <person name="Suzuki K.-i.T."/>
            <person name="Hayashi T."/>
            <person name="Toyoda A."/>
            <person name="Oliveira C."/>
            <person name="Osipova E."/>
            <person name="Leigh N.D."/>
            <person name="Simon A."/>
            <person name="Yun M.H."/>
        </authorList>
    </citation>
    <scope>NUCLEOTIDE SEQUENCE</scope>
    <source>
        <strain evidence="10">20211129_DDA</strain>
        <tissue evidence="10">Liver</tissue>
    </source>
</reference>
<dbReference type="SMART" id="SM00409">
    <property type="entry name" value="IG"/>
    <property type="match status" value="1"/>
</dbReference>
<dbReference type="InterPro" id="IPR009030">
    <property type="entry name" value="Growth_fac_rcpt_cys_sf"/>
</dbReference>
<dbReference type="PANTHER" id="PTHR14186:SF19">
    <property type="entry name" value="INSULIN-LIKE GROWTH FACTOR-BINDING PROTEIN 7"/>
    <property type="match status" value="1"/>
</dbReference>
<evidence type="ECO:0000256" key="1">
    <source>
        <dbReference type="ARBA" id="ARBA00004613"/>
    </source>
</evidence>
<comment type="caution">
    <text evidence="10">The sequence shown here is derived from an EMBL/GenBank/DDBJ whole genome shotgun (WGS) entry which is preliminary data.</text>
</comment>
<sequence length="218" mass="22995">MLDPCGCCQLCAPGEGEPCGPAGACGAGTECLKLRKRRKGPAAPGVCVCKSRYPVCGSDGLTYPSGCRLQEASAAAQERGEAAVSQRAKGECQQAPSIVTPPKQTWNISGAQVYLSCEVIGIPTPILTWNKVIRGNYGVQKMELLPGDRDNLAIQTRGGPEKHEVTGWVLISPLTKDDAGEYECHAQNSRGEAAASAKIIVVNHLKEVPLKPDQGAEL</sequence>
<evidence type="ECO:0008006" key="12">
    <source>
        <dbReference type="Google" id="ProtNLM"/>
    </source>
</evidence>
<dbReference type="Gene3D" id="3.30.60.30">
    <property type="match status" value="1"/>
</dbReference>
<dbReference type="SMART" id="SM00408">
    <property type="entry name" value="IGc2"/>
    <property type="match status" value="1"/>
</dbReference>
<evidence type="ECO:0000259" key="9">
    <source>
        <dbReference type="PROSITE" id="PS51465"/>
    </source>
</evidence>
<dbReference type="Pfam" id="PF07648">
    <property type="entry name" value="Kazal_2"/>
    <property type="match status" value="1"/>
</dbReference>
<dbReference type="InterPro" id="IPR036179">
    <property type="entry name" value="Ig-like_dom_sf"/>
</dbReference>
<dbReference type="SUPFAM" id="SSF100895">
    <property type="entry name" value="Kazal-type serine protease inhibitors"/>
    <property type="match status" value="1"/>
</dbReference>
<dbReference type="SUPFAM" id="SSF48726">
    <property type="entry name" value="Immunoglobulin"/>
    <property type="match status" value="1"/>
</dbReference>
<dbReference type="InterPro" id="IPR036058">
    <property type="entry name" value="Kazal_dom_sf"/>
</dbReference>
<dbReference type="InterPro" id="IPR013783">
    <property type="entry name" value="Ig-like_fold"/>
</dbReference>
<dbReference type="GO" id="GO:0009966">
    <property type="term" value="P:regulation of signal transduction"/>
    <property type="evidence" value="ECO:0007669"/>
    <property type="project" value="TreeGrafter"/>
</dbReference>
<dbReference type="InterPro" id="IPR017891">
    <property type="entry name" value="Insulin_GF-bd_Cys-rich_CS"/>
</dbReference>
<keyword evidence="6" id="KW-0393">Immunoglobulin domain</keyword>
<evidence type="ECO:0000313" key="10">
    <source>
        <dbReference type="EMBL" id="KAJ1218767.1"/>
    </source>
</evidence>
<dbReference type="Pfam" id="PF07679">
    <property type="entry name" value="I-set"/>
    <property type="match status" value="1"/>
</dbReference>
<dbReference type="GO" id="GO:0005615">
    <property type="term" value="C:extracellular space"/>
    <property type="evidence" value="ECO:0007669"/>
    <property type="project" value="TreeGrafter"/>
</dbReference>
<dbReference type="GO" id="GO:0005520">
    <property type="term" value="F:insulin-like growth factor binding"/>
    <property type="evidence" value="ECO:0007669"/>
    <property type="project" value="InterPro"/>
</dbReference>
<keyword evidence="11" id="KW-1185">Reference proteome</keyword>
<keyword evidence="4" id="KW-1015">Disulfide bond</keyword>
<dbReference type="SUPFAM" id="SSF57184">
    <property type="entry name" value="Growth factor receptor domain"/>
    <property type="match status" value="1"/>
</dbReference>
<keyword evidence="5" id="KW-0325">Glycoprotein</keyword>
<dbReference type="SMART" id="SM00280">
    <property type="entry name" value="KAZAL"/>
    <property type="match status" value="1"/>
</dbReference>
<dbReference type="InterPro" id="IPR003599">
    <property type="entry name" value="Ig_sub"/>
</dbReference>
<dbReference type="InterPro" id="IPR003598">
    <property type="entry name" value="Ig_sub2"/>
</dbReference>
<dbReference type="GO" id="GO:0001558">
    <property type="term" value="P:regulation of cell growth"/>
    <property type="evidence" value="ECO:0007669"/>
    <property type="project" value="InterPro"/>
</dbReference>
<evidence type="ECO:0000256" key="4">
    <source>
        <dbReference type="ARBA" id="ARBA00023157"/>
    </source>
</evidence>
<dbReference type="InterPro" id="IPR007110">
    <property type="entry name" value="Ig-like_dom"/>
</dbReference>
<dbReference type="PROSITE" id="PS00222">
    <property type="entry name" value="IGFBP_N_1"/>
    <property type="match status" value="1"/>
</dbReference>
<dbReference type="InterPro" id="IPR013098">
    <property type="entry name" value="Ig_I-set"/>
</dbReference>
<dbReference type="PROSITE" id="PS51323">
    <property type="entry name" value="IGFBP_N_2"/>
    <property type="match status" value="1"/>
</dbReference>
<dbReference type="EMBL" id="JANPWB010000001">
    <property type="protein sequence ID" value="KAJ1218767.1"/>
    <property type="molecule type" value="Genomic_DNA"/>
</dbReference>
<dbReference type="Gene3D" id="4.10.40.20">
    <property type="match status" value="1"/>
</dbReference>
<evidence type="ECO:0000259" key="7">
    <source>
        <dbReference type="PROSITE" id="PS50835"/>
    </source>
</evidence>
<organism evidence="10 11">
    <name type="scientific">Pleurodeles waltl</name>
    <name type="common">Iberian ribbed newt</name>
    <dbReference type="NCBI Taxonomy" id="8319"/>
    <lineage>
        <taxon>Eukaryota</taxon>
        <taxon>Metazoa</taxon>
        <taxon>Chordata</taxon>
        <taxon>Craniata</taxon>
        <taxon>Vertebrata</taxon>
        <taxon>Euteleostomi</taxon>
        <taxon>Amphibia</taxon>
        <taxon>Batrachia</taxon>
        <taxon>Caudata</taxon>
        <taxon>Salamandroidea</taxon>
        <taxon>Salamandridae</taxon>
        <taxon>Pleurodelinae</taxon>
        <taxon>Pleurodeles</taxon>
    </lineage>
</organism>
<dbReference type="Gene3D" id="2.60.40.10">
    <property type="entry name" value="Immunoglobulins"/>
    <property type="match status" value="1"/>
</dbReference>
<evidence type="ECO:0000256" key="3">
    <source>
        <dbReference type="ARBA" id="ARBA00022729"/>
    </source>
</evidence>
<gene>
    <name evidence="10" type="ORF">NDU88_006343</name>
</gene>
<proteinExistence type="predicted"/>
<feature type="domain" description="IGFBP N-terminal" evidence="8">
    <location>
        <begin position="1"/>
        <end position="50"/>
    </location>
</feature>
<dbReference type="InterPro" id="IPR011390">
    <property type="entry name" value="IGFBP_rP_mac25"/>
</dbReference>
<dbReference type="PROSITE" id="PS51465">
    <property type="entry name" value="KAZAL_2"/>
    <property type="match status" value="1"/>
</dbReference>
<evidence type="ECO:0000259" key="8">
    <source>
        <dbReference type="PROSITE" id="PS51323"/>
    </source>
</evidence>
<dbReference type="AlphaFoldDB" id="A0AAV7WXB4"/>
<protein>
    <recommendedName>
        <fullName evidence="12">Insulin-like growth factor-binding protein 7</fullName>
    </recommendedName>
</protein>
<keyword evidence="2" id="KW-0964">Secreted</keyword>
<evidence type="ECO:0000256" key="6">
    <source>
        <dbReference type="ARBA" id="ARBA00023319"/>
    </source>
</evidence>
<feature type="domain" description="Kazal-like" evidence="9">
    <location>
        <begin position="41"/>
        <end position="94"/>
    </location>
</feature>
<evidence type="ECO:0000256" key="5">
    <source>
        <dbReference type="ARBA" id="ARBA00023180"/>
    </source>
</evidence>